<evidence type="ECO:0000256" key="5">
    <source>
        <dbReference type="ARBA" id="ARBA00022691"/>
    </source>
</evidence>
<feature type="domain" description="Methyltransferase small N-terminal" evidence="8">
    <location>
        <begin position="6"/>
        <end position="159"/>
    </location>
</feature>
<dbReference type="PANTHER" id="PTHR47816:SF4">
    <property type="entry name" value="RIBOSOMAL RNA SMALL SUBUNIT METHYLTRANSFERASE C"/>
    <property type="match status" value="1"/>
</dbReference>
<dbReference type="PROSITE" id="PS00092">
    <property type="entry name" value="N6_MTASE"/>
    <property type="match status" value="1"/>
</dbReference>
<keyword evidence="4 6" id="KW-0808">Transferase</keyword>
<accession>K6YD85</accession>
<evidence type="ECO:0000256" key="6">
    <source>
        <dbReference type="HAMAP-Rule" id="MF_01862"/>
    </source>
</evidence>
<comment type="catalytic activity">
    <reaction evidence="6">
        <text>guanosine(1207) in 16S rRNA + S-adenosyl-L-methionine = N(2)-methylguanosine(1207) in 16S rRNA + S-adenosyl-L-homocysteine + H(+)</text>
        <dbReference type="Rhea" id="RHEA:42736"/>
        <dbReference type="Rhea" id="RHEA-COMP:10213"/>
        <dbReference type="Rhea" id="RHEA-COMP:10214"/>
        <dbReference type="ChEBI" id="CHEBI:15378"/>
        <dbReference type="ChEBI" id="CHEBI:57856"/>
        <dbReference type="ChEBI" id="CHEBI:59789"/>
        <dbReference type="ChEBI" id="CHEBI:74269"/>
        <dbReference type="ChEBI" id="CHEBI:74481"/>
        <dbReference type="EC" id="2.1.1.172"/>
    </reaction>
</comment>
<gene>
    <name evidence="6 9" type="primary">rsmC</name>
    <name evidence="9" type="ORF">GARC_4955</name>
</gene>
<comment type="function">
    <text evidence="6">Specifically methylates the guanine in position 1207 of 16S rRNA in the 30S particle.</text>
</comment>
<dbReference type="InterPro" id="IPR046977">
    <property type="entry name" value="RsmC/RlmG"/>
</dbReference>
<comment type="subunit">
    <text evidence="6">Monomer.</text>
</comment>
<dbReference type="Pfam" id="PF08468">
    <property type="entry name" value="MTS_N"/>
    <property type="match status" value="1"/>
</dbReference>
<dbReference type="AlphaFoldDB" id="K6YD85"/>
<dbReference type="Proteomes" id="UP000006327">
    <property type="component" value="Unassembled WGS sequence"/>
</dbReference>
<comment type="caution">
    <text evidence="9">The sequence shown here is derived from an EMBL/GenBank/DDBJ whole genome shotgun (WGS) entry which is preliminary data.</text>
</comment>
<dbReference type="SUPFAM" id="SSF53335">
    <property type="entry name" value="S-adenosyl-L-methionine-dependent methyltransferases"/>
    <property type="match status" value="1"/>
</dbReference>
<reference evidence="9 10" key="1">
    <citation type="journal article" date="2017" name="Antonie Van Leeuwenhoek">
        <title>Rhizobium rhizosphaerae sp. nov., a novel species isolated from rice rhizosphere.</title>
        <authorList>
            <person name="Zhao J.J."/>
            <person name="Zhang J."/>
            <person name="Zhang R.J."/>
            <person name="Zhang C.W."/>
            <person name="Yin H.Q."/>
            <person name="Zhang X.X."/>
        </authorList>
    </citation>
    <scope>NUCLEOTIDE SEQUENCE [LARGE SCALE GENOMIC DNA]</scope>
    <source>
        <strain evidence="9 10">BSs20135</strain>
    </source>
</reference>
<dbReference type="InterPro" id="IPR029063">
    <property type="entry name" value="SAM-dependent_MTases_sf"/>
</dbReference>
<comment type="subcellular location">
    <subcellularLocation>
        <location evidence="6">Cytoplasm</location>
    </subcellularLocation>
</comment>
<keyword evidence="5 6" id="KW-0949">S-adenosyl-L-methionine</keyword>
<organism evidence="9 10">
    <name type="scientific">Paraglaciecola arctica BSs20135</name>
    <dbReference type="NCBI Taxonomy" id="493475"/>
    <lineage>
        <taxon>Bacteria</taxon>
        <taxon>Pseudomonadati</taxon>
        <taxon>Pseudomonadota</taxon>
        <taxon>Gammaproteobacteria</taxon>
        <taxon>Alteromonadales</taxon>
        <taxon>Alteromonadaceae</taxon>
        <taxon>Paraglaciecola</taxon>
    </lineage>
</organism>
<dbReference type="EC" id="2.1.1.172" evidence="6"/>
<dbReference type="InterPro" id="IPR023543">
    <property type="entry name" value="rRNA_ssu_MeTfrase_C"/>
</dbReference>
<feature type="domain" description="Methyltransferase small" evidence="7">
    <location>
        <begin position="170"/>
        <end position="336"/>
    </location>
</feature>
<dbReference type="PANTHER" id="PTHR47816">
    <property type="entry name" value="RIBOSOMAL RNA SMALL SUBUNIT METHYLTRANSFERASE C"/>
    <property type="match status" value="1"/>
</dbReference>
<protein>
    <recommendedName>
        <fullName evidence="6">Ribosomal RNA small subunit methyltransferase C</fullName>
        <ecNumber evidence="6">2.1.1.172</ecNumber>
    </recommendedName>
    <alternativeName>
        <fullName evidence="6">16S rRNA m2G1207 methyltransferase</fullName>
    </alternativeName>
    <alternativeName>
        <fullName evidence="6">rRNA (guanine-N(2)-)-methyltransferase RsmC</fullName>
    </alternativeName>
</protein>
<dbReference type="GO" id="GO:0005737">
    <property type="term" value="C:cytoplasm"/>
    <property type="evidence" value="ECO:0007669"/>
    <property type="project" value="UniProtKB-SubCell"/>
</dbReference>
<keyword evidence="10" id="KW-1185">Reference proteome</keyword>
<sequence length="341" mass="37034">MLSASSQLLMRSENTFAQGKWLLVNPTDSQIATQLNNPDIKVFHQYFDIYQQSCAAGKSAQHTFAAAYPTDEKFVGAVIYMPKSKDQAKMLIANVAACLDENASLLLVGENKSGVKSAAKILETISSQVNKVDSARHCALFGAQIDKPVKPFELSKWQSEIEISVAGLDYKICSLPGVFNHGAVDLGTRVLLDNLPDIKTGRLLDFGCGAGVIGCYLGLKSPESEVVMSDVSALAVYCSKESAKLNNLDIRVIASNGLMDVQGKFSAIYTNPPFHTGIQTDYSVTEGFIAQLKTFLAKGGSLTLVANKFLRYSELLEQRFSAVGLIAQTTKFSLYQCSRIK</sequence>
<evidence type="ECO:0000256" key="1">
    <source>
        <dbReference type="ARBA" id="ARBA00022490"/>
    </source>
</evidence>
<dbReference type="InterPro" id="IPR013675">
    <property type="entry name" value="Mtase_sm_N"/>
</dbReference>
<evidence type="ECO:0000313" key="10">
    <source>
        <dbReference type="Proteomes" id="UP000006327"/>
    </source>
</evidence>
<evidence type="ECO:0000313" key="9">
    <source>
        <dbReference type="EMBL" id="GAC21891.1"/>
    </source>
</evidence>
<evidence type="ECO:0000259" key="8">
    <source>
        <dbReference type="Pfam" id="PF08468"/>
    </source>
</evidence>
<evidence type="ECO:0000256" key="3">
    <source>
        <dbReference type="ARBA" id="ARBA00022603"/>
    </source>
</evidence>
<evidence type="ECO:0000256" key="2">
    <source>
        <dbReference type="ARBA" id="ARBA00022552"/>
    </source>
</evidence>
<dbReference type="Gene3D" id="3.40.50.150">
    <property type="entry name" value="Vaccinia Virus protein VP39"/>
    <property type="match status" value="2"/>
</dbReference>
<dbReference type="Pfam" id="PF05175">
    <property type="entry name" value="MTS"/>
    <property type="match status" value="1"/>
</dbReference>
<dbReference type="EMBL" id="BAEO01000065">
    <property type="protein sequence ID" value="GAC21891.1"/>
    <property type="molecule type" value="Genomic_DNA"/>
</dbReference>
<dbReference type="RefSeq" id="WP_007625341.1">
    <property type="nucleotide sequence ID" value="NZ_BAEO01000065.1"/>
</dbReference>
<evidence type="ECO:0000259" key="7">
    <source>
        <dbReference type="Pfam" id="PF05175"/>
    </source>
</evidence>
<keyword evidence="3 6" id="KW-0489">Methyltransferase</keyword>
<dbReference type="STRING" id="493475.GARC_4955"/>
<dbReference type="InterPro" id="IPR007848">
    <property type="entry name" value="Small_mtfrase_dom"/>
</dbReference>
<dbReference type="GO" id="GO:0052914">
    <property type="term" value="F:16S rRNA (guanine(1207)-N(2))-methyltransferase activity"/>
    <property type="evidence" value="ECO:0007669"/>
    <property type="project" value="UniProtKB-EC"/>
</dbReference>
<keyword evidence="2 6" id="KW-0698">rRNA processing</keyword>
<dbReference type="HAMAP" id="MF_01862">
    <property type="entry name" value="16SrRNA_methyltr_C"/>
    <property type="match status" value="1"/>
</dbReference>
<proteinExistence type="inferred from homology"/>
<dbReference type="GO" id="GO:0003676">
    <property type="term" value="F:nucleic acid binding"/>
    <property type="evidence" value="ECO:0007669"/>
    <property type="project" value="InterPro"/>
</dbReference>
<evidence type="ECO:0000256" key="4">
    <source>
        <dbReference type="ARBA" id="ARBA00022679"/>
    </source>
</evidence>
<name>K6YD85_9ALTE</name>
<comment type="similarity">
    <text evidence="6">Belongs to the methyltransferase superfamily. RsmC family.</text>
</comment>
<dbReference type="InterPro" id="IPR002052">
    <property type="entry name" value="DNA_methylase_N6_adenine_CS"/>
</dbReference>
<dbReference type="eggNOG" id="COG2813">
    <property type="taxonomic scope" value="Bacteria"/>
</dbReference>
<keyword evidence="1 6" id="KW-0963">Cytoplasm</keyword>
<dbReference type="CDD" id="cd02440">
    <property type="entry name" value="AdoMet_MTases"/>
    <property type="match status" value="1"/>
</dbReference>
<dbReference type="OrthoDB" id="9816072at2"/>